<dbReference type="InterPro" id="IPR050226">
    <property type="entry name" value="NagZ_Beta-hexosaminidase"/>
</dbReference>
<sequence length="1024" mass="110833">MDEELDPLWQDLDWAIGQMLIMGWDGTEVTPQIRELIADHHLGAILLTAKNLKSADQTTNLVRSLQTIAHQSGHPFPLLIALDQENGGVNSLFDPLHITQFPSSMGLAASLSGPSLSYEVAKATATEIAACGVNLILGPVLDVLTNARYQPLGVRATSDDPQEVSQYGIAAVRGYKDAGVATCGKHFPSYGNLDFLGSAAGSLEIPIITQTLEELALSALVPFRNAIKTGMLDGMFVGGCGIANPSMKVAHACLSERVVDELLREELGFEGVAISECLEMEALQTEMGVRTGTIMAVQAGCDLVLLCRAYDVQKEAISGLKLGLENEVLTKERIYTSLRRVLKMKRGCTSWEKALNPPGISLLKQIHPGHLQLSMKAYDDSITVMRDNDKLLPLNESMHQEEELLLLTPLVKPLPASAMTKTILETASKIKSEDPIDKWIHRERSAIMSGEGVFRELGRSLARARHGKLLHTSYTANGVRPVHESLIQRATTIILLTADANRNLYQAGFTKHVAMMCSLLKASGHKKNLIVVAVSSPYDFAMDKSIGTYICTFDFTETAMSALVRALFGSFTPHGSLPGTLRKVPRNKEAGGGKGGAKGKVRTQHWLVEGYDSQRDQRGLGELMFGMIKGTSPGQQYVYAFGPRSFTFGDTPGAERRFEHEMEEQHFVVRNSSTGALYGFCSTYYLPSTLTGIIGSIFVDPSKRNVSVGYSLHRRAVRNLLQKHPEIKYLQLGCAYPGIFPGIPLDTNTDSLSSAITPGSTTSTPSAASSGLKSWFSTTCGWDISPPSSSSSSPRNNTRTRKIFNLLLPSFPTWSSPPDLPTTLQRAGVSFDLIYACSNNNPSSPTPEQESVLSFVSQHASPETLALYQSAFTSDSDRETCFIRAKTQIPGQDGQQLVGTIIISATLWRGGCPSLPSEGLSRVQGGTAGIIAPVGASSSMTKREANLVLQGLVMMGLRKYKRDAAGSWACCMVSWVSNGYEGDGEHGQGQGQQSSVEALLGMGFEVHNVWEEVVNGVEQFASLA</sequence>
<dbReference type="FunFam" id="3.40.50.1700:FF:000013">
    <property type="entry name" value="Glycoside hydrolase family 3 protein"/>
    <property type="match status" value="1"/>
</dbReference>
<dbReference type="PANTHER" id="PTHR30480:SF8">
    <property type="entry name" value="PUTATIVE (AFU_ORTHOLOGUE AFUA_8G04060)-RELATED"/>
    <property type="match status" value="1"/>
</dbReference>
<comment type="similarity">
    <text evidence="1">Belongs to the glycosyl hydrolase 3 family.</text>
</comment>
<dbReference type="Pfam" id="PF00933">
    <property type="entry name" value="Glyco_hydro_3"/>
    <property type="match status" value="1"/>
</dbReference>
<keyword evidence="2 7" id="KW-0378">Hydrolase</keyword>
<dbReference type="InterPro" id="IPR036881">
    <property type="entry name" value="Glyco_hydro_3_C_sf"/>
</dbReference>
<evidence type="ECO:0000256" key="3">
    <source>
        <dbReference type="ARBA" id="ARBA00023180"/>
    </source>
</evidence>
<reference evidence="7" key="2">
    <citation type="submission" date="2023-07" db="EMBL/GenBank/DDBJ databases">
        <authorList>
            <consortium name="Lawrence Berkeley National Laboratory"/>
            <person name="Haridas S."/>
            <person name="Hensen N."/>
            <person name="Bonometti L."/>
            <person name="Westerberg I."/>
            <person name="Brannstrom I.O."/>
            <person name="Guillou S."/>
            <person name="Cros-Aarteil S."/>
            <person name="Calhoun S."/>
            <person name="Kuo A."/>
            <person name="Mondo S."/>
            <person name="Pangilinan J."/>
            <person name="Riley R."/>
            <person name="LaButti K."/>
            <person name="Andreopoulos B."/>
            <person name="Lipzen A."/>
            <person name="Chen C."/>
            <person name="Yanf M."/>
            <person name="Daum C."/>
            <person name="Ng V."/>
            <person name="Clum A."/>
            <person name="Steindorff A."/>
            <person name="Ohm R."/>
            <person name="Martin F."/>
            <person name="Silar P."/>
            <person name="Natvig D."/>
            <person name="Lalanne C."/>
            <person name="Gautier V."/>
            <person name="Ament-velasquez S.L."/>
            <person name="Kruys A."/>
            <person name="Hutchinson M.I."/>
            <person name="Powell A.J."/>
            <person name="Barry K."/>
            <person name="Miller A.N."/>
            <person name="Grigoriev I.V."/>
            <person name="Debuchy R."/>
            <person name="Gladieux P."/>
            <person name="Thoren M.H."/>
            <person name="Johannesson H."/>
        </authorList>
    </citation>
    <scope>NUCLEOTIDE SEQUENCE</scope>
    <source>
        <strain evidence="7">FGSC 1904</strain>
    </source>
</reference>
<evidence type="ECO:0000256" key="1">
    <source>
        <dbReference type="ARBA" id="ARBA00005336"/>
    </source>
</evidence>
<organism evidence="7 8">
    <name type="scientific">Sordaria brevicollis</name>
    <dbReference type="NCBI Taxonomy" id="83679"/>
    <lineage>
        <taxon>Eukaryota</taxon>
        <taxon>Fungi</taxon>
        <taxon>Dikarya</taxon>
        <taxon>Ascomycota</taxon>
        <taxon>Pezizomycotina</taxon>
        <taxon>Sordariomycetes</taxon>
        <taxon>Sordariomycetidae</taxon>
        <taxon>Sordariales</taxon>
        <taxon>Sordariaceae</taxon>
        <taxon>Sordaria</taxon>
    </lineage>
</organism>
<evidence type="ECO:0000256" key="5">
    <source>
        <dbReference type="SAM" id="MobiDB-lite"/>
    </source>
</evidence>
<protein>
    <submittedName>
        <fullName evidence="7">Glycoside hydrolase superfamily</fullName>
    </submittedName>
</protein>
<gene>
    <name evidence="7" type="ORF">B0T20DRAFT_403958</name>
</gene>
<name>A0AAE0UG85_SORBR</name>
<dbReference type="EMBL" id="JAUTDP010000002">
    <property type="protein sequence ID" value="KAK3402279.1"/>
    <property type="molecule type" value="Genomic_DNA"/>
</dbReference>
<evidence type="ECO:0000259" key="6">
    <source>
        <dbReference type="Pfam" id="PF00933"/>
    </source>
</evidence>
<feature type="region of interest" description="Disordered" evidence="5">
    <location>
        <begin position="579"/>
        <end position="599"/>
    </location>
</feature>
<evidence type="ECO:0000256" key="2">
    <source>
        <dbReference type="ARBA" id="ARBA00022801"/>
    </source>
</evidence>
<dbReference type="SUPFAM" id="SSF51445">
    <property type="entry name" value="(Trans)glycosidases"/>
    <property type="match status" value="1"/>
</dbReference>
<dbReference type="GO" id="GO:0009254">
    <property type="term" value="P:peptidoglycan turnover"/>
    <property type="evidence" value="ECO:0007669"/>
    <property type="project" value="TreeGrafter"/>
</dbReference>
<dbReference type="PANTHER" id="PTHR30480">
    <property type="entry name" value="BETA-HEXOSAMINIDASE-RELATED"/>
    <property type="match status" value="1"/>
</dbReference>
<dbReference type="InterPro" id="IPR017853">
    <property type="entry name" value="GH"/>
</dbReference>
<proteinExistence type="inferred from homology"/>
<dbReference type="InterPro" id="IPR001764">
    <property type="entry name" value="Glyco_hydro_3_N"/>
</dbReference>
<dbReference type="InterPro" id="IPR036962">
    <property type="entry name" value="Glyco_hydro_3_N_sf"/>
</dbReference>
<evidence type="ECO:0000313" key="7">
    <source>
        <dbReference type="EMBL" id="KAK3402279.1"/>
    </source>
</evidence>
<evidence type="ECO:0000256" key="4">
    <source>
        <dbReference type="ARBA" id="ARBA00023295"/>
    </source>
</evidence>
<dbReference type="Gene3D" id="3.20.20.300">
    <property type="entry name" value="Glycoside hydrolase, family 3, N-terminal domain"/>
    <property type="match status" value="1"/>
</dbReference>
<dbReference type="Proteomes" id="UP001281003">
    <property type="component" value="Unassembled WGS sequence"/>
</dbReference>
<accession>A0AAE0UG85</accession>
<evidence type="ECO:0000313" key="8">
    <source>
        <dbReference type="Proteomes" id="UP001281003"/>
    </source>
</evidence>
<keyword evidence="4" id="KW-0326">Glycosidase</keyword>
<feature type="domain" description="Glycoside hydrolase family 3 N-terminal" evidence="6">
    <location>
        <begin position="13"/>
        <end position="343"/>
    </location>
</feature>
<dbReference type="AlphaFoldDB" id="A0AAE0UG85"/>
<reference evidence="7" key="1">
    <citation type="journal article" date="2023" name="Mol. Phylogenet. Evol.">
        <title>Genome-scale phylogeny and comparative genomics of the fungal order Sordariales.</title>
        <authorList>
            <person name="Hensen N."/>
            <person name="Bonometti L."/>
            <person name="Westerberg I."/>
            <person name="Brannstrom I.O."/>
            <person name="Guillou S."/>
            <person name="Cros-Aarteil S."/>
            <person name="Calhoun S."/>
            <person name="Haridas S."/>
            <person name="Kuo A."/>
            <person name="Mondo S."/>
            <person name="Pangilinan J."/>
            <person name="Riley R."/>
            <person name="LaButti K."/>
            <person name="Andreopoulos B."/>
            <person name="Lipzen A."/>
            <person name="Chen C."/>
            <person name="Yan M."/>
            <person name="Daum C."/>
            <person name="Ng V."/>
            <person name="Clum A."/>
            <person name="Steindorff A."/>
            <person name="Ohm R.A."/>
            <person name="Martin F."/>
            <person name="Silar P."/>
            <person name="Natvig D.O."/>
            <person name="Lalanne C."/>
            <person name="Gautier V."/>
            <person name="Ament-Velasquez S.L."/>
            <person name="Kruys A."/>
            <person name="Hutchinson M.I."/>
            <person name="Powell A.J."/>
            <person name="Barry K."/>
            <person name="Miller A.N."/>
            <person name="Grigoriev I.V."/>
            <person name="Debuchy R."/>
            <person name="Gladieux P."/>
            <person name="Hiltunen Thoren M."/>
            <person name="Johannesson H."/>
        </authorList>
    </citation>
    <scope>NUCLEOTIDE SEQUENCE</scope>
    <source>
        <strain evidence="7">FGSC 1904</strain>
    </source>
</reference>
<dbReference type="GO" id="GO:0005975">
    <property type="term" value="P:carbohydrate metabolic process"/>
    <property type="evidence" value="ECO:0007669"/>
    <property type="project" value="InterPro"/>
</dbReference>
<keyword evidence="3" id="KW-0325">Glycoprotein</keyword>
<comment type="caution">
    <text evidence="7">The sequence shown here is derived from an EMBL/GenBank/DDBJ whole genome shotgun (WGS) entry which is preliminary data.</text>
</comment>
<dbReference type="GO" id="GO:0004553">
    <property type="term" value="F:hydrolase activity, hydrolyzing O-glycosyl compounds"/>
    <property type="evidence" value="ECO:0007669"/>
    <property type="project" value="InterPro"/>
</dbReference>
<dbReference type="Gene3D" id="3.40.50.1700">
    <property type="entry name" value="Glycoside hydrolase family 3 C-terminal domain"/>
    <property type="match status" value="1"/>
</dbReference>
<keyword evidence="8" id="KW-1185">Reference proteome</keyword>